<reference evidence="4" key="1">
    <citation type="journal article" date="2019" name="Int. J. Syst. Evol. Microbiol.">
        <title>The Global Catalogue of Microorganisms (GCM) 10K type strain sequencing project: providing services to taxonomists for standard genome sequencing and annotation.</title>
        <authorList>
            <consortium name="The Broad Institute Genomics Platform"/>
            <consortium name="The Broad Institute Genome Sequencing Center for Infectious Disease"/>
            <person name="Wu L."/>
            <person name="Ma J."/>
        </authorList>
    </citation>
    <scope>NUCLEOTIDE SEQUENCE [LARGE SCALE GENOMIC DNA]</scope>
    <source>
        <strain evidence="4">KCTC 42964</strain>
    </source>
</reference>
<evidence type="ECO:0000313" key="3">
    <source>
        <dbReference type="EMBL" id="MFC3228882.1"/>
    </source>
</evidence>
<evidence type="ECO:0000256" key="1">
    <source>
        <dbReference type="SAM" id="MobiDB-lite"/>
    </source>
</evidence>
<keyword evidence="2" id="KW-0472">Membrane</keyword>
<dbReference type="RefSeq" id="WP_379902412.1">
    <property type="nucleotide sequence ID" value="NZ_JBHRTR010000028.1"/>
</dbReference>
<sequence>MADRNAVVGNDDTRFGGQRDEPRIVESKTEARAGDRHRENLYALVFGTIVAAAVLLLLYAFQVI</sequence>
<accession>A0ABV7L2Q4</accession>
<organism evidence="3 4">
    <name type="scientific">Marinibaculum pumilum</name>
    <dbReference type="NCBI Taxonomy" id="1766165"/>
    <lineage>
        <taxon>Bacteria</taxon>
        <taxon>Pseudomonadati</taxon>
        <taxon>Pseudomonadota</taxon>
        <taxon>Alphaproteobacteria</taxon>
        <taxon>Rhodospirillales</taxon>
        <taxon>Rhodospirillaceae</taxon>
        <taxon>Marinibaculum</taxon>
    </lineage>
</organism>
<protein>
    <submittedName>
        <fullName evidence="3">Uncharacterized protein</fullName>
    </submittedName>
</protein>
<evidence type="ECO:0000256" key="2">
    <source>
        <dbReference type="SAM" id="Phobius"/>
    </source>
</evidence>
<gene>
    <name evidence="3" type="ORF">ACFOGJ_16675</name>
</gene>
<feature type="transmembrane region" description="Helical" evidence="2">
    <location>
        <begin position="41"/>
        <end position="61"/>
    </location>
</feature>
<name>A0ABV7L2Q4_9PROT</name>
<feature type="compositionally biased region" description="Basic and acidic residues" evidence="1">
    <location>
        <begin position="11"/>
        <end position="23"/>
    </location>
</feature>
<keyword evidence="2" id="KW-0812">Transmembrane</keyword>
<dbReference type="EMBL" id="JBHRTR010000028">
    <property type="protein sequence ID" value="MFC3228882.1"/>
    <property type="molecule type" value="Genomic_DNA"/>
</dbReference>
<dbReference type="Proteomes" id="UP001595528">
    <property type="component" value="Unassembled WGS sequence"/>
</dbReference>
<keyword evidence="4" id="KW-1185">Reference proteome</keyword>
<comment type="caution">
    <text evidence="3">The sequence shown here is derived from an EMBL/GenBank/DDBJ whole genome shotgun (WGS) entry which is preliminary data.</text>
</comment>
<feature type="region of interest" description="Disordered" evidence="1">
    <location>
        <begin position="1"/>
        <end position="23"/>
    </location>
</feature>
<evidence type="ECO:0000313" key="4">
    <source>
        <dbReference type="Proteomes" id="UP001595528"/>
    </source>
</evidence>
<proteinExistence type="predicted"/>
<keyword evidence="2" id="KW-1133">Transmembrane helix</keyword>